<sequence length="62" mass="7111">MRSAAIFVFSLLLKRLIIGVAFLLAPQKSFGTEISQRFVSFCIYCPDDSNRQFFVHANLHVF</sequence>
<proteinExistence type="predicted"/>
<reference evidence="2" key="1">
    <citation type="submission" date="2018-02" db="EMBL/GenBank/DDBJ databases">
        <title>Rhizophora mucronata_Transcriptome.</title>
        <authorList>
            <person name="Meera S.P."/>
            <person name="Sreeshan A."/>
            <person name="Augustine A."/>
        </authorList>
    </citation>
    <scope>NUCLEOTIDE SEQUENCE</scope>
    <source>
        <tissue evidence="2">Leaf</tissue>
    </source>
</reference>
<evidence type="ECO:0008006" key="3">
    <source>
        <dbReference type="Google" id="ProtNLM"/>
    </source>
</evidence>
<dbReference type="AlphaFoldDB" id="A0A2P2NUA1"/>
<organism evidence="2">
    <name type="scientific">Rhizophora mucronata</name>
    <name type="common">Asiatic mangrove</name>
    <dbReference type="NCBI Taxonomy" id="61149"/>
    <lineage>
        <taxon>Eukaryota</taxon>
        <taxon>Viridiplantae</taxon>
        <taxon>Streptophyta</taxon>
        <taxon>Embryophyta</taxon>
        <taxon>Tracheophyta</taxon>
        <taxon>Spermatophyta</taxon>
        <taxon>Magnoliopsida</taxon>
        <taxon>eudicotyledons</taxon>
        <taxon>Gunneridae</taxon>
        <taxon>Pentapetalae</taxon>
        <taxon>rosids</taxon>
        <taxon>fabids</taxon>
        <taxon>Malpighiales</taxon>
        <taxon>Rhizophoraceae</taxon>
        <taxon>Rhizophora</taxon>
    </lineage>
</organism>
<accession>A0A2P2NUA1</accession>
<evidence type="ECO:0000256" key="1">
    <source>
        <dbReference type="SAM" id="SignalP"/>
    </source>
</evidence>
<evidence type="ECO:0000313" key="2">
    <source>
        <dbReference type="EMBL" id="MBX46034.1"/>
    </source>
</evidence>
<protein>
    <recommendedName>
        <fullName evidence="3">Secreted protein</fullName>
    </recommendedName>
</protein>
<feature type="signal peptide" evidence="1">
    <location>
        <begin position="1"/>
        <end position="31"/>
    </location>
</feature>
<feature type="chain" id="PRO_5015194931" description="Secreted protein" evidence="1">
    <location>
        <begin position="32"/>
        <end position="62"/>
    </location>
</feature>
<dbReference type="EMBL" id="GGEC01065550">
    <property type="protein sequence ID" value="MBX46034.1"/>
    <property type="molecule type" value="Transcribed_RNA"/>
</dbReference>
<keyword evidence="1" id="KW-0732">Signal</keyword>
<name>A0A2P2NUA1_RHIMU</name>